<comment type="caution">
    <text evidence="10">The sequence shown here is derived from an EMBL/GenBank/DDBJ whole genome shotgun (WGS) entry which is preliminary data.</text>
</comment>
<keyword evidence="4" id="KW-0812">Transmembrane</keyword>
<dbReference type="InterPro" id="IPR016164">
    <property type="entry name" value="FAD-linked_Oxase-like_C"/>
</dbReference>
<keyword evidence="5" id="KW-0274">FAD</keyword>
<keyword evidence="3" id="KW-0285">Flavoprotein</keyword>
<dbReference type="InterPro" id="IPR016169">
    <property type="entry name" value="FAD-bd_PCMH_sub2"/>
</dbReference>
<keyword evidence="8" id="KW-0472">Membrane</keyword>
<feature type="domain" description="FAD-binding PCMH-type" evidence="9">
    <location>
        <begin position="8"/>
        <end position="177"/>
    </location>
</feature>
<evidence type="ECO:0000256" key="5">
    <source>
        <dbReference type="ARBA" id="ARBA00022827"/>
    </source>
</evidence>
<organism evidence="10 11">
    <name type="scientific">Actinomycetospora atypica</name>
    <dbReference type="NCBI Taxonomy" id="1290095"/>
    <lineage>
        <taxon>Bacteria</taxon>
        <taxon>Bacillati</taxon>
        <taxon>Actinomycetota</taxon>
        <taxon>Actinomycetes</taxon>
        <taxon>Pseudonocardiales</taxon>
        <taxon>Pseudonocardiaceae</taxon>
        <taxon>Actinomycetospora</taxon>
    </lineage>
</organism>
<evidence type="ECO:0000256" key="4">
    <source>
        <dbReference type="ARBA" id="ARBA00022692"/>
    </source>
</evidence>
<dbReference type="InterPro" id="IPR036318">
    <property type="entry name" value="FAD-bd_PCMH-like_sf"/>
</dbReference>
<dbReference type="EC" id="1.3.1.72" evidence="2"/>
<name>A0ABV9YR66_9PSEU</name>
<dbReference type="PANTHER" id="PTHR10801:SF0">
    <property type="entry name" value="DELTA(24)-STEROL REDUCTASE"/>
    <property type="match status" value="1"/>
</dbReference>
<dbReference type="Gene3D" id="3.30.465.10">
    <property type="match status" value="1"/>
</dbReference>
<dbReference type="RefSeq" id="WP_378037848.1">
    <property type="nucleotide sequence ID" value="NZ_JBHSIV010000024.1"/>
</dbReference>
<gene>
    <name evidence="10" type="ORF">ACFPBZ_19940</name>
</gene>
<accession>A0ABV9YR66</accession>
<evidence type="ECO:0000256" key="8">
    <source>
        <dbReference type="ARBA" id="ARBA00023136"/>
    </source>
</evidence>
<dbReference type="InterPro" id="IPR006094">
    <property type="entry name" value="Oxid_FAD_bind_N"/>
</dbReference>
<evidence type="ECO:0000259" key="9">
    <source>
        <dbReference type="PROSITE" id="PS51387"/>
    </source>
</evidence>
<evidence type="ECO:0000256" key="1">
    <source>
        <dbReference type="ARBA" id="ARBA00004167"/>
    </source>
</evidence>
<sequence length="467" mass="51894">MAGADVTTGSTTATAHDRAVAAARERLAALPPDAPVRLHKKTSNLFRFRDGAGGLEVDGLDRVLHVDAEARTADVGGMTTYEDLVAATLPHGLMPLVVPQLRTITLGGAVVGLGIESSSFRDGLPHESVISADVLTGAGEIVHATRDNEAADLLDGLANSYGTLGYAVALRIELAPVKPFVALRHLRFDDAVSLAEATARISADRAYEGEPVDFVDGTVFSAGEQYLTLGRMVDEAPYLSDYTGQGIYYRSVQQRAYDFLAISDYLWRWDTDWFWCSRALGVQNPLVRRVWPSRYRRSDVYRRLVALDRRYGFSERLQTRATGAAGVEPIIQDVEVPVTRLAEFLDFFHREIGITPVWVCPLRLRPDPAHPGHTWPLYPLEPDTTYVNVGFWSDALLQPGMARDHHNRLIELKLMELDGHKSLYSTASYTREEFDALYGGEHYRRLKARYDPAGRLPDLYTKCVTNS</sequence>
<protein>
    <recommendedName>
        <fullName evidence="2">Delta(24)-sterol reductase</fullName>
        <ecNumber evidence="2">1.3.1.72</ecNumber>
    </recommendedName>
</protein>
<dbReference type="InterPro" id="IPR040165">
    <property type="entry name" value="Diminuto-like"/>
</dbReference>
<dbReference type="Proteomes" id="UP001595947">
    <property type="component" value="Unassembled WGS sequence"/>
</dbReference>
<dbReference type="SUPFAM" id="SSF56176">
    <property type="entry name" value="FAD-binding/transporter-associated domain-like"/>
    <property type="match status" value="1"/>
</dbReference>
<dbReference type="Pfam" id="PF01565">
    <property type="entry name" value="FAD_binding_4"/>
    <property type="match status" value="1"/>
</dbReference>
<comment type="subcellular location">
    <subcellularLocation>
        <location evidence="1">Membrane</location>
        <topology evidence="1">Single-pass membrane protein</topology>
    </subcellularLocation>
</comment>
<evidence type="ECO:0000313" key="10">
    <source>
        <dbReference type="EMBL" id="MFC5064504.1"/>
    </source>
</evidence>
<evidence type="ECO:0000256" key="7">
    <source>
        <dbReference type="ARBA" id="ARBA00023002"/>
    </source>
</evidence>
<evidence type="ECO:0000256" key="3">
    <source>
        <dbReference type="ARBA" id="ARBA00022630"/>
    </source>
</evidence>
<proteinExistence type="predicted"/>
<dbReference type="PANTHER" id="PTHR10801">
    <property type="entry name" value="24-DEHYDROCHOLESTEROL REDUCTASE"/>
    <property type="match status" value="1"/>
</dbReference>
<dbReference type="PROSITE" id="PS51387">
    <property type="entry name" value="FAD_PCMH"/>
    <property type="match status" value="1"/>
</dbReference>
<keyword evidence="6" id="KW-1133">Transmembrane helix</keyword>
<evidence type="ECO:0000256" key="2">
    <source>
        <dbReference type="ARBA" id="ARBA00012405"/>
    </source>
</evidence>
<keyword evidence="7" id="KW-0560">Oxidoreductase</keyword>
<dbReference type="SUPFAM" id="SSF55103">
    <property type="entry name" value="FAD-linked oxidases, C-terminal domain"/>
    <property type="match status" value="1"/>
</dbReference>
<evidence type="ECO:0000256" key="6">
    <source>
        <dbReference type="ARBA" id="ARBA00022989"/>
    </source>
</evidence>
<reference evidence="11" key="1">
    <citation type="journal article" date="2019" name="Int. J. Syst. Evol. Microbiol.">
        <title>The Global Catalogue of Microorganisms (GCM) 10K type strain sequencing project: providing services to taxonomists for standard genome sequencing and annotation.</title>
        <authorList>
            <consortium name="The Broad Institute Genomics Platform"/>
            <consortium name="The Broad Institute Genome Sequencing Center for Infectious Disease"/>
            <person name="Wu L."/>
            <person name="Ma J."/>
        </authorList>
    </citation>
    <scope>NUCLEOTIDE SEQUENCE [LARGE SCALE GENOMIC DNA]</scope>
    <source>
        <strain evidence="11">CGMCC 4.7093</strain>
    </source>
</reference>
<evidence type="ECO:0000313" key="11">
    <source>
        <dbReference type="Proteomes" id="UP001595947"/>
    </source>
</evidence>
<dbReference type="InterPro" id="IPR016166">
    <property type="entry name" value="FAD-bd_PCMH"/>
</dbReference>
<keyword evidence="11" id="KW-1185">Reference proteome</keyword>
<dbReference type="EMBL" id="JBHSIV010000024">
    <property type="protein sequence ID" value="MFC5064504.1"/>
    <property type="molecule type" value="Genomic_DNA"/>
</dbReference>